<sequence length="254" mass="28507">MSGSGKGQGAETFERDVVIHLSELRKRLIYVAAYFLVALSFGLYLSPKILAFVKDHLGSVQVQWSVFALSDGLLVYMKCALMVGVVLTLPVLLYHLWAFARPGMTDSEAKNTLLYVPLSFVLFLFGVSFGYTVALPMMIRFMIKLNQGIGAMEVYGIQHYVSFLISFLLPMGVAFEMPLVMMFLTRLGLLTPEKLKFIRKYAYVGLAILGTLISPPDFVSHLSVTVPLLILFEISAFISTRYHRRRAYLAVRPT</sequence>
<feature type="transmembrane region" description="Helical" evidence="5">
    <location>
        <begin position="197"/>
        <end position="213"/>
    </location>
</feature>
<keyword evidence="2 5" id="KW-0812">Transmembrane</keyword>
<comment type="subunit">
    <text evidence="5">Forms a complex with TatA.</text>
</comment>
<keyword evidence="5" id="KW-0653">Protein transport</keyword>
<keyword evidence="5" id="KW-1003">Cell membrane</keyword>
<keyword evidence="3 5" id="KW-1133">Transmembrane helix</keyword>
<evidence type="ECO:0000256" key="1">
    <source>
        <dbReference type="ARBA" id="ARBA00004141"/>
    </source>
</evidence>
<protein>
    <recommendedName>
        <fullName evidence="5">Sec-independent protein translocase protein TatC</fullName>
    </recommendedName>
</protein>
<proteinExistence type="inferred from homology"/>
<dbReference type="KEGG" id="cohn:KCTCHS21_35680"/>
<feature type="transmembrane region" description="Helical" evidence="5">
    <location>
        <begin position="112"/>
        <end position="139"/>
    </location>
</feature>
<keyword evidence="7" id="KW-1185">Reference proteome</keyword>
<accession>A0A3T1D7Y8</accession>
<dbReference type="EMBL" id="AP019400">
    <property type="protein sequence ID" value="BBI34169.1"/>
    <property type="molecule type" value="Genomic_DNA"/>
</dbReference>
<dbReference type="GO" id="GO:0009977">
    <property type="term" value="F:proton motive force dependent protein transmembrane transporter activity"/>
    <property type="evidence" value="ECO:0007669"/>
    <property type="project" value="TreeGrafter"/>
</dbReference>
<dbReference type="PANTHER" id="PTHR30371">
    <property type="entry name" value="SEC-INDEPENDENT PROTEIN TRANSLOCASE PROTEIN TATC"/>
    <property type="match status" value="1"/>
</dbReference>
<comment type="similarity">
    <text evidence="5">Belongs to the TatC family.</text>
</comment>
<dbReference type="GO" id="GO:0033281">
    <property type="term" value="C:TAT protein transport complex"/>
    <property type="evidence" value="ECO:0007669"/>
    <property type="project" value="UniProtKB-UniRule"/>
</dbReference>
<keyword evidence="5" id="KW-0813">Transport</keyword>
<dbReference type="AlphaFoldDB" id="A0A3T1D7Y8"/>
<gene>
    <name evidence="6" type="primary">tatC2_2</name>
    <name evidence="5" type="synonym">tatC</name>
    <name evidence="6" type="ORF">KCTCHS21_35680</name>
</gene>
<dbReference type="InterPro" id="IPR002033">
    <property type="entry name" value="TatC"/>
</dbReference>
<feature type="transmembrane region" description="Helical" evidence="5">
    <location>
        <begin position="219"/>
        <end position="238"/>
    </location>
</feature>
<dbReference type="PANTHER" id="PTHR30371:SF0">
    <property type="entry name" value="SEC-INDEPENDENT PROTEIN TRANSLOCASE PROTEIN TATC, CHLOROPLASTIC-RELATED"/>
    <property type="match status" value="1"/>
</dbReference>
<evidence type="ECO:0000313" key="6">
    <source>
        <dbReference type="EMBL" id="BBI34169.1"/>
    </source>
</evidence>
<keyword evidence="5" id="KW-0811">Translocation</keyword>
<reference evidence="6 7" key="1">
    <citation type="submission" date="2019-01" db="EMBL/GenBank/DDBJ databases">
        <title>Complete genome sequence of Cohnella hallensis HS21 isolated from Korean fir (Abies koreana) rhizospheric soil.</title>
        <authorList>
            <person name="Jiang L."/>
            <person name="Kang S.W."/>
            <person name="Kim S."/>
            <person name="Jung J."/>
            <person name="Kim C.Y."/>
            <person name="Kim D.H."/>
            <person name="Kim S.W."/>
            <person name="Lee J."/>
        </authorList>
    </citation>
    <scope>NUCLEOTIDE SEQUENCE [LARGE SCALE GENOMIC DNA]</scope>
    <source>
        <strain evidence="6 7">HS21</strain>
    </source>
</reference>
<dbReference type="RefSeq" id="WP_130611077.1">
    <property type="nucleotide sequence ID" value="NZ_AP019400.1"/>
</dbReference>
<organism evidence="6 7">
    <name type="scientific">Cohnella abietis</name>
    <dbReference type="NCBI Taxonomy" id="2507935"/>
    <lineage>
        <taxon>Bacteria</taxon>
        <taxon>Bacillati</taxon>
        <taxon>Bacillota</taxon>
        <taxon>Bacilli</taxon>
        <taxon>Bacillales</taxon>
        <taxon>Paenibacillaceae</taxon>
        <taxon>Cohnella</taxon>
    </lineage>
</organism>
<evidence type="ECO:0000256" key="4">
    <source>
        <dbReference type="ARBA" id="ARBA00023136"/>
    </source>
</evidence>
<evidence type="ECO:0000256" key="3">
    <source>
        <dbReference type="ARBA" id="ARBA00022989"/>
    </source>
</evidence>
<dbReference type="Pfam" id="PF00902">
    <property type="entry name" value="TatC"/>
    <property type="match status" value="1"/>
</dbReference>
<keyword evidence="4 5" id="KW-0472">Membrane</keyword>
<dbReference type="PRINTS" id="PR01840">
    <property type="entry name" value="TATCFAMILY"/>
</dbReference>
<feature type="transmembrane region" description="Helical" evidence="5">
    <location>
        <begin position="159"/>
        <end position="185"/>
    </location>
</feature>
<dbReference type="Proteomes" id="UP000289856">
    <property type="component" value="Chromosome"/>
</dbReference>
<dbReference type="OrthoDB" id="9777044at2"/>
<feature type="transmembrane region" description="Helical" evidence="5">
    <location>
        <begin position="28"/>
        <end position="53"/>
    </location>
</feature>
<evidence type="ECO:0000256" key="2">
    <source>
        <dbReference type="ARBA" id="ARBA00022692"/>
    </source>
</evidence>
<dbReference type="GO" id="GO:0043953">
    <property type="term" value="P:protein transport by the Tat complex"/>
    <property type="evidence" value="ECO:0007669"/>
    <property type="project" value="UniProtKB-UniRule"/>
</dbReference>
<name>A0A3T1D7Y8_9BACL</name>
<comment type="function">
    <text evidence="5">Part of the twin-arginine translocation (Tat) system that transports large folded proteins containing a characteristic twin-arginine motif in their signal peptide across membranes.</text>
</comment>
<dbReference type="NCBIfam" id="TIGR00945">
    <property type="entry name" value="tatC"/>
    <property type="match status" value="1"/>
</dbReference>
<evidence type="ECO:0000256" key="5">
    <source>
        <dbReference type="HAMAP-Rule" id="MF_00902"/>
    </source>
</evidence>
<feature type="transmembrane region" description="Helical" evidence="5">
    <location>
        <begin position="73"/>
        <end position="100"/>
    </location>
</feature>
<dbReference type="GO" id="GO:0065002">
    <property type="term" value="P:intracellular protein transmembrane transport"/>
    <property type="evidence" value="ECO:0007669"/>
    <property type="project" value="TreeGrafter"/>
</dbReference>
<dbReference type="HAMAP" id="MF_00902">
    <property type="entry name" value="TatC"/>
    <property type="match status" value="1"/>
</dbReference>
<comment type="subcellular location">
    <subcellularLocation>
        <location evidence="5">Cell membrane</location>
        <topology evidence="5">Multi-pass membrane protein</topology>
    </subcellularLocation>
    <subcellularLocation>
        <location evidence="1">Membrane</location>
        <topology evidence="1">Multi-pass membrane protein</topology>
    </subcellularLocation>
</comment>
<evidence type="ECO:0000313" key="7">
    <source>
        <dbReference type="Proteomes" id="UP000289856"/>
    </source>
</evidence>